<gene>
    <name evidence="1" type="ORF">GCM10011511_15250</name>
</gene>
<accession>A0A8J2UB98</accession>
<comment type="caution">
    <text evidence="1">The sequence shown here is derived from an EMBL/GenBank/DDBJ whole genome shotgun (WGS) entry which is preliminary data.</text>
</comment>
<dbReference type="AlphaFoldDB" id="A0A8J2UB98"/>
<dbReference type="EMBL" id="BMJC01000001">
    <property type="protein sequence ID" value="GGA92791.1"/>
    <property type="molecule type" value="Genomic_DNA"/>
</dbReference>
<keyword evidence="2" id="KW-1185">Reference proteome</keyword>
<evidence type="ECO:0000313" key="2">
    <source>
        <dbReference type="Proteomes" id="UP000607559"/>
    </source>
</evidence>
<name>A0A8J2UB98_9BACT</name>
<protein>
    <submittedName>
        <fullName evidence="1">Uncharacterized protein</fullName>
    </submittedName>
</protein>
<reference evidence="1" key="2">
    <citation type="submission" date="2020-09" db="EMBL/GenBank/DDBJ databases">
        <authorList>
            <person name="Sun Q."/>
            <person name="Zhou Y."/>
        </authorList>
    </citation>
    <scope>NUCLEOTIDE SEQUENCE</scope>
    <source>
        <strain evidence="1">CGMCC 1.15448</strain>
    </source>
</reference>
<dbReference type="Proteomes" id="UP000607559">
    <property type="component" value="Unassembled WGS sequence"/>
</dbReference>
<proteinExistence type="predicted"/>
<reference evidence="1" key="1">
    <citation type="journal article" date="2014" name="Int. J. Syst. Evol. Microbiol.">
        <title>Complete genome sequence of Corynebacterium casei LMG S-19264T (=DSM 44701T), isolated from a smear-ripened cheese.</title>
        <authorList>
            <consortium name="US DOE Joint Genome Institute (JGI-PGF)"/>
            <person name="Walter F."/>
            <person name="Albersmeier A."/>
            <person name="Kalinowski J."/>
            <person name="Ruckert C."/>
        </authorList>
    </citation>
    <scope>NUCLEOTIDE SEQUENCE</scope>
    <source>
        <strain evidence="1">CGMCC 1.15448</strain>
    </source>
</reference>
<organism evidence="1 2">
    <name type="scientific">Puia dinghuensis</name>
    <dbReference type="NCBI Taxonomy" id="1792502"/>
    <lineage>
        <taxon>Bacteria</taxon>
        <taxon>Pseudomonadati</taxon>
        <taxon>Bacteroidota</taxon>
        <taxon>Chitinophagia</taxon>
        <taxon>Chitinophagales</taxon>
        <taxon>Chitinophagaceae</taxon>
        <taxon>Puia</taxon>
    </lineage>
</organism>
<evidence type="ECO:0000313" key="1">
    <source>
        <dbReference type="EMBL" id="GGA92791.1"/>
    </source>
</evidence>
<sequence>MNERFPDYEGFQLTVERFHHFPQTIDRETFCKTIESGNPVDILKLFVTEEGFQQFQKEKKQLDLKEEEAIDDAHSYFPIAHSIWGYYEGYYLVELNQDQQHQYLLPGYQPIHSDNYLLLEYELYLSYLQLGDC</sequence>